<keyword evidence="1" id="KW-0812">Transmembrane</keyword>
<keyword evidence="1" id="KW-1133">Transmembrane helix</keyword>
<dbReference type="EMBL" id="FNBN01000008">
    <property type="protein sequence ID" value="SDH03262.1"/>
    <property type="molecule type" value="Genomic_DNA"/>
</dbReference>
<sequence length="106" mass="11828">MYGLKLFKGHLHPLPMLPMPGFYSNPIPAVPEVKAVNLFSVRKISCLIFLLLIGAALLFANRTLAQSLPQARLYLYILIDRTVTGTFIPRVITATESGDVRFIISR</sequence>
<feature type="transmembrane region" description="Helical" evidence="1">
    <location>
        <begin position="41"/>
        <end position="60"/>
    </location>
</feature>
<proteinExistence type="predicted"/>
<evidence type="ECO:0000256" key="1">
    <source>
        <dbReference type="SAM" id="Phobius"/>
    </source>
</evidence>
<accession>A0A1G7Z3B1</accession>
<dbReference type="STRING" id="104663.SAMN04488121_108116"/>
<reference evidence="3" key="1">
    <citation type="submission" date="2016-10" db="EMBL/GenBank/DDBJ databases">
        <authorList>
            <person name="Varghese N."/>
            <person name="Submissions S."/>
        </authorList>
    </citation>
    <scope>NUCLEOTIDE SEQUENCE [LARGE SCALE GENOMIC DNA]</scope>
    <source>
        <strain evidence="3">DSM 527</strain>
    </source>
</reference>
<dbReference type="AlphaFoldDB" id="A0A1G7Z3B1"/>
<protein>
    <submittedName>
        <fullName evidence="2">Uncharacterized protein</fullName>
    </submittedName>
</protein>
<gene>
    <name evidence="2" type="ORF">SAMN04488121_108116</name>
</gene>
<organism evidence="2 3">
    <name type="scientific">Chitinophaga filiformis</name>
    <name type="common">Myxococcus filiformis</name>
    <name type="synonym">Flexibacter filiformis</name>
    <dbReference type="NCBI Taxonomy" id="104663"/>
    <lineage>
        <taxon>Bacteria</taxon>
        <taxon>Pseudomonadati</taxon>
        <taxon>Bacteroidota</taxon>
        <taxon>Chitinophagia</taxon>
        <taxon>Chitinophagales</taxon>
        <taxon>Chitinophagaceae</taxon>
        <taxon>Chitinophaga</taxon>
    </lineage>
</organism>
<keyword evidence="1" id="KW-0472">Membrane</keyword>
<evidence type="ECO:0000313" key="2">
    <source>
        <dbReference type="EMBL" id="SDH03262.1"/>
    </source>
</evidence>
<evidence type="ECO:0000313" key="3">
    <source>
        <dbReference type="Proteomes" id="UP000199045"/>
    </source>
</evidence>
<name>A0A1G7Z3B1_CHIFI</name>
<dbReference type="Proteomes" id="UP000199045">
    <property type="component" value="Unassembled WGS sequence"/>
</dbReference>